<dbReference type="EMBL" id="MCGI01000006">
    <property type="protein sequence ID" value="ODM08065.1"/>
    <property type="molecule type" value="Genomic_DNA"/>
</dbReference>
<dbReference type="PATRIC" id="fig|1432052.3.peg.5967"/>
<reference evidence="3 4" key="1">
    <citation type="submission" date="2016-07" db="EMBL/GenBank/DDBJ databases">
        <title>Characterization of isolates of Eisenbergiella tayi derived from blood cultures, using whole genome sequencing.</title>
        <authorList>
            <person name="Burdz T."/>
            <person name="Wiebe D."/>
            <person name="Huynh C."/>
            <person name="Bernard K."/>
        </authorList>
    </citation>
    <scope>NUCLEOTIDE SEQUENCE [LARGE SCALE GENOMIC DNA]</scope>
    <source>
        <strain evidence="3 4">NML 120489</strain>
    </source>
</reference>
<dbReference type="EC" id="4.2.2.-" evidence="3"/>
<dbReference type="GO" id="GO:0016829">
    <property type="term" value="F:lyase activity"/>
    <property type="evidence" value="ECO:0007669"/>
    <property type="project" value="UniProtKB-KW"/>
</dbReference>
<feature type="domain" description="Rhamnogalacturonan I lyase beta-sheet" evidence="1">
    <location>
        <begin position="91"/>
        <end position="181"/>
    </location>
</feature>
<accession>A0A1E3AH58</accession>
<dbReference type="Pfam" id="PF18370">
    <property type="entry name" value="RGI_lyase"/>
    <property type="match status" value="1"/>
</dbReference>
<organism evidence="3 4">
    <name type="scientific">Eisenbergiella tayi</name>
    <dbReference type="NCBI Taxonomy" id="1432052"/>
    <lineage>
        <taxon>Bacteria</taxon>
        <taxon>Bacillati</taxon>
        <taxon>Bacillota</taxon>
        <taxon>Clostridia</taxon>
        <taxon>Lachnospirales</taxon>
        <taxon>Lachnospiraceae</taxon>
        <taxon>Eisenbergiella</taxon>
    </lineage>
</organism>
<dbReference type="GeneID" id="93301261"/>
<dbReference type="Proteomes" id="UP000095003">
    <property type="component" value="Unassembled WGS sequence"/>
</dbReference>
<dbReference type="CDD" id="cd10318">
    <property type="entry name" value="RGL11"/>
    <property type="match status" value="1"/>
</dbReference>
<dbReference type="InterPro" id="IPR036116">
    <property type="entry name" value="FN3_sf"/>
</dbReference>
<dbReference type="InterPro" id="IPR013783">
    <property type="entry name" value="Ig-like_fold"/>
</dbReference>
<evidence type="ECO:0000313" key="4">
    <source>
        <dbReference type="Proteomes" id="UP000095003"/>
    </source>
</evidence>
<dbReference type="AlphaFoldDB" id="A0A1E3AH58"/>
<dbReference type="SUPFAM" id="SSF69318">
    <property type="entry name" value="Integrin alpha N-terminal domain"/>
    <property type="match status" value="1"/>
</dbReference>
<protein>
    <submittedName>
        <fullName evidence="3">Rhamnogalacturonan exolyase YesX</fullName>
        <ecNumber evidence="3">4.2.2.-</ecNumber>
    </submittedName>
</protein>
<proteinExistence type="predicted"/>
<sequence>MRITWEQVTDSSIGISWEPVQKADCYRVYWADSAGSTVRYRLMAETKACRYTLEKATHVPHYLRVAAVRNGEETECSDTLRTPVKKVFWEQLERLNRGLVAVKTGNGIFLSWRLFLEEVSGYSDTGMTGTDFAVYRNGERIGTVMESTNYLDARGTEKDRYAVAPIKDGREGEPCGEVKVWEKEYLDIPLHKPEGGVTPAGEAYEYHANDMSIGDVDGDGEYEYIVKWDPSNSHDVSIKGYTGKCYLDCMKLDGTLLWRLDMGVNIRAGAHYTQFMVYDFNGDGKAEMAVKTAPGTKMIRYGVDGTAKEERYITLLPEDIAAGVGHEDNYVCSAEDYRRHMAEVFMHWQDCPQVKSGQWPETLEECFKMEGIAPPRSCSYPLKEQDALDLADYFIHVYAPARSEKNELDKFEGFIYEGPEYLTMFAGDGRELQTVRFPVGREDDGLLWGDYALPRIEPCNRVDRFLSGVAYLDGERPYLIMARGYYTRTTVTAYDFFDNCFREKFRVDSGHVPMANPFRAEGIHEVEGPDPVYGALAGQGNHSLAAADVDGDGCMEIIYGAAVIDHDGSLLYSSYDYRPDGVRAKLGHGDAMHVAKIDPDRPGYQIFNVFEGGEAVPYGFALRDAQTGEVLFGEYAAEDLGRCMIGKIDPGTRGFQVWVNEVFDCRGRKLEVPVPGTNQSIRWAGDMSTQIIDRAQYIGTVQTGVINDNTHGTMLVPEDTMTNNGTKGNPCLVADIFGDFREELLLRKKDDSAIRIYTNTELTGHKLFTLMHDSMYRCGVAWQNNCYNQPCYTKFYYGNDCDFRDVLPWLAAEDGEE</sequence>
<feature type="domain" description="Rhamnogalacturonan lyase family 11 C-terminal" evidence="2">
    <location>
        <begin position="410"/>
        <end position="801"/>
    </location>
</feature>
<dbReference type="RefSeq" id="WP_069158949.1">
    <property type="nucleotide sequence ID" value="NZ_DBFYTC010000200.1"/>
</dbReference>
<dbReference type="PANTHER" id="PTHR43118:SF1">
    <property type="entry name" value="RHAMNOGALACTURONAN LYASE (EUROFUNG)"/>
    <property type="match status" value="1"/>
</dbReference>
<evidence type="ECO:0000259" key="2">
    <source>
        <dbReference type="Pfam" id="PF21348"/>
    </source>
</evidence>
<dbReference type="SUPFAM" id="SSF49265">
    <property type="entry name" value="Fibronectin type III"/>
    <property type="match status" value="1"/>
</dbReference>
<keyword evidence="3" id="KW-0456">Lyase</keyword>
<evidence type="ECO:0000313" key="3">
    <source>
        <dbReference type="EMBL" id="ODM08065.1"/>
    </source>
</evidence>
<dbReference type="Pfam" id="PF21348">
    <property type="entry name" value="RGL11_C"/>
    <property type="match status" value="2"/>
</dbReference>
<gene>
    <name evidence="3" type="primary">yesX</name>
    <name evidence="3" type="ORF">BEH84_05389</name>
</gene>
<dbReference type="InterPro" id="IPR028994">
    <property type="entry name" value="Integrin_alpha_N"/>
</dbReference>
<dbReference type="InterPro" id="IPR034641">
    <property type="entry name" value="RGL11"/>
</dbReference>
<comment type="caution">
    <text evidence="3">The sequence shown here is derived from an EMBL/GenBank/DDBJ whole genome shotgun (WGS) entry which is preliminary data.</text>
</comment>
<dbReference type="InterPro" id="IPR041624">
    <property type="entry name" value="RGI_lyase"/>
</dbReference>
<name>A0A1E3AH58_9FIRM</name>
<dbReference type="Gene3D" id="2.60.40.10">
    <property type="entry name" value="Immunoglobulins"/>
    <property type="match status" value="2"/>
</dbReference>
<evidence type="ECO:0000259" key="1">
    <source>
        <dbReference type="Pfam" id="PF18370"/>
    </source>
</evidence>
<dbReference type="PANTHER" id="PTHR43118">
    <property type="entry name" value="RHAMNOGALACTURONAN LYASE (EUROFUNG)"/>
    <property type="match status" value="1"/>
</dbReference>
<feature type="domain" description="Rhamnogalacturonan lyase family 11 C-terminal" evidence="2">
    <location>
        <begin position="185"/>
        <end position="298"/>
    </location>
</feature>
<dbReference type="InterPro" id="IPR049366">
    <property type="entry name" value="RGL11_C"/>
</dbReference>